<dbReference type="Proteomes" id="UP000027725">
    <property type="component" value="Unassembled WGS sequence"/>
</dbReference>
<dbReference type="PANTHER" id="PTHR37953">
    <property type="entry name" value="UPF0127 PROTEIN MJ1496"/>
    <property type="match status" value="1"/>
</dbReference>
<feature type="signal peptide" evidence="1">
    <location>
        <begin position="1"/>
        <end position="26"/>
    </location>
</feature>
<dbReference type="InterPro" id="IPR003795">
    <property type="entry name" value="DUF192"/>
</dbReference>
<protein>
    <submittedName>
        <fullName evidence="2">Uncharacterized protein</fullName>
    </submittedName>
</protein>
<keyword evidence="1" id="KW-0732">Signal</keyword>
<organism evidence="2 3">
    <name type="scientific">Thioclava dalianensis</name>
    <dbReference type="NCBI Taxonomy" id="1185766"/>
    <lineage>
        <taxon>Bacteria</taxon>
        <taxon>Pseudomonadati</taxon>
        <taxon>Pseudomonadota</taxon>
        <taxon>Alphaproteobacteria</taxon>
        <taxon>Rhodobacterales</taxon>
        <taxon>Paracoccaceae</taxon>
        <taxon>Thioclava</taxon>
    </lineage>
</organism>
<dbReference type="OrthoDB" id="9808290at2"/>
<evidence type="ECO:0000313" key="2">
    <source>
        <dbReference type="EMBL" id="KEP69256.1"/>
    </source>
</evidence>
<dbReference type="PANTHER" id="PTHR37953:SF1">
    <property type="entry name" value="UPF0127 PROTEIN MJ1496"/>
    <property type="match status" value="1"/>
</dbReference>
<keyword evidence="3" id="KW-1185">Reference proteome</keyword>
<evidence type="ECO:0000313" key="3">
    <source>
        <dbReference type="Proteomes" id="UP000027725"/>
    </source>
</evidence>
<dbReference type="Gene3D" id="2.60.120.1140">
    <property type="entry name" value="Protein of unknown function DUF192"/>
    <property type="match status" value="1"/>
</dbReference>
<comment type="caution">
    <text evidence="2">The sequence shown here is derived from an EMBL/GenBank/DDBJ whole genome shotgun (WGS) entry which is preliminary data.</text>
</comment>
<gene>
    <name evidence="2" type="ORF">DL1_05045</name>
</gene>
<dbReference type="RefSeq" id="WP_074854697.1">
    <property type="nucleotide sequence ID" value="NZ_FOVB01000001.1"/>
</dbReference>
<name>A0A074TBY5_9RHOB</name>
<accession>A0A074TBY5</accession>
<sequence length="170" mass="18041">MGRRFARAALGAVPALLAGLWLGAQAGPARAQDVPQCRADRVIVKQADRLSQFLVEIADTEGERAQGLMGRESLPKSAGMLFVYPDAREVSFWMHNTPLPLDILYIDAAGRVAKIAREAKPFDETPLPSGAPVQYVLEINGGLSDLLGLSEGAVVAYPGIDQAGAAFPCP</sequence>
<proteinExistence type="predicted"/>
<evidence type="ECO:0000256" key="1">
    <source>
        <dbReference type="SAM" id="SignalP"/>
    </source>
</evidence>
<reference evidence="2 3" key="1">
    <citation type="submission" date="2014-03" db="EMBL/GenBank/DDBJ databases">
        <title>The draft genome sequence of Thioclava dalianensis DLFJ1-1.</title>
        <authorList>
            <person name="Lai Q."/>
            <person name="Shao Z."/>
        </authorList>
    </citation>
    <scope>NUCLEOTIDE SEQUENCE [LARGE SCALE GENOMIC DNA]</scope>
    <source>
        <strain evidence="2 3">DLFJ1-1</strain>
    </source>
</reference>
<dbReference type="EMBL" id="JHEH01000016">
    <property type="protein sequence ID" value="KEP69256.1"/>
    <property type="molecule type" value="Genomic_DNA"/>
</dbReference>
<dbReference type="InterPro" id="IPR038695">
    <property type="entry name" value="Saro_0823-like_sf"/>
</dbReference>
<dbReference type="eggNOG" id="COG1430">
    <property type="taxonomic scope" value="Bacteria"/>
</dbReference>
<dbReference type="STRING" id="1185766.SAMN05216224_10157"/>
<dbReference type="Pfam" id="PF02643">
    <property type="entry name" value="DUF192"/>
    <property type="match status" value="1"/>
</dbReference>
<dbReference type="AlphaFoldDB" id="A0A074TBY5"/>
<feature type="chain" id="PRO_5001701255" evidence="1">
    <location>
        <begin position="27"/>
        <end position="170"/>
    </location>
</feature>